<keyword evidence="2" id="KW-0472">Membrane</keyword>
<gene>
    <name evidence="3" type="ORF">J2Z56_000669</name>
    <name evidence="4" type="ORF">J2Z57_001719</name>
</gene>
<dbReference type="OrthoDB" id="10018243at2"/>
<feature type="transmembrane region" description="Helical" evidence="2">
    <location>
        <begin position="12"/>
        <end position="33"/>
    </location>
</feature>
<proteinExistence type="predicted"/>
<comment type="caution">
    <text evidence="3">The sequence shown here is derived from an EMBL/GenBank/DDBJ whole genome shotgun (WGS) entry which is preliminary data.</text>
</comment>
<accession>A0A9X1C8N6</accession>
<reference evidence="3" key="1">
    <citation type="submission" date="2021-03" db="EMBL/GenBank/DDBJ databases">
        <title>Genomic Encyclopedia of Type Strains, Phase IV (KMG-IV): sequencing the most valuable type-strain genomes for metagenomic binning, comparative biology and taxonomic classification.</title>
        <authorList>
            <person name="Goeker M."/>
        </authorList>
    </citation>
    <scope>NUCLEOTIDE SEQUENCE</scope>
    <source>
        <strain evidence="3">DSM 15523</strain>
        <strain evidence="4 6">DSM 16476</strain>
    </source>
</reference>
<evidence type="ECO:0000256" key="1">
    <source>
        <dbReference type="SAM" id="Coils"/>
    </source>
</evidence>
<dbReference type="EMBL" id="JAGGJQ010000001">
    <property type="protein sequence ID" value="MBP1838773.1"/>
    <property type="molecule type" value="Genomic_DNA"/>
</dbReference>
<feature type="transmembrane region" description="Helical" evidence="2">
    <location>
        <begin position="186"/>
        <end position="206"/>
    </location>
</feature>
<evidence type="ECO:0000313" key="3">
    <source>
        <dbReference type="EMBL" id="MBP1838773.1"/>
    </source>
</evidence>
<protein>
    <submittedName>
        <fullName evidence="3">Uncharacterized protein</fullName>
    </submittedName>
</protein>
<name>A0A9X1C8N6_9FLAO</name>
<dbReference type="RefSeq" id="WP_057782153.1">
    <property type="nucleotide sequence ID" value="NZ_JAGGJQ010000001.1"/>
</dbReference>
<evidence type="ECO:0000313" key="4">
    <source>
        <dbReference type="EMBL" id="MDQ0335273.1"/>
    </source>
</evidence>
<dbReference type="Proteomes" id="UP001231587">
    <property type="component" value="Unassembled WGS sequence"/>
</dbReference>
<keyword evidence="2" id="KW-1133">Transmembrane helix</keyword>
<organism evidence="3 5">
    <name type="scientific">Formosa algae</name>
    <dbReference type="NCBI Taxonomy" id="225843"/>
    <lineage>
        <taxon>Bacteria</taxon>
        <taxon>Pseudomonadati</taxon>
        <taxon>Bacteroidota</taxon>
        <taxon>Flavobacteriia</taxon>
        <taxon>Flavobacteriales</taxon>
        <taxon>Flavobacteriaceae</taxon>
        <taxon>Formosa</taxon>
    </lineage>
</organism>
<dbReference type="Proteomes" id="UP001138672">
    <property type="component" value="Unassembled WGS sequence"/>
</dbReference>
<feature type="coiled-coil region" evidence="1">
    <location>
        <begin position="31"/>
        <end position="58"/>
    </location>
</feature>
<evidence type="ECO:0000313" key="6">
    <source>
        <dbReference type="Proteomes" id="UP001231587"/>
    </source>
</evidence>
<evidence type="ECO:0000256" key="2">
    <source>
        <dbReference type="SAM" id="Phobius"/>
    </source>
</evidence>
<sequence>MSKKTKVKHIVNWNLITLISTLGIVLISIILNWNQRQINILETELNRAEKEIQDLQTETDPEWHFRYNNQKQFYESEIAKRDSSIKINSLKINSLTSARVAEMFVIKNKKIMLSEKHMDRLFKKLMRADLDSLEIGSYKIQSDLFKETDKLNKLIIEALKKQDKNNRLLITNLEKKNELIHSKNSYYFPLILVSLITLFSIIMTFIKKGKKRKKENTVTNTV</sequence>
<keyword evidence="1" id="KW-0175">Coiled coil</keyword>
<dbReference type="EMBL" id="JAUSUU010000004">
    <property type="protein sequence ID" value="MDQ0335273.1"/>
    <property type="molecule type" value="Genomic_DNA"/>
</dbReference>
<dbReference type="AlphaFoldDB" id="A0A9X1C8N6"/>
<evidence type="ECO:0000313" key="5">
    <source>
        <dbReference type="Proteomes" id="UP001138672"/>
    </source>
</evidence>
<keyword evidence="6" id="KW-1185">Reference proteome</keyword>
<keyword evidence="2" id="KW-0812">Transmembrane</keyword>